<protein>
    <submittedName>
        <fullName evidence="6">Peptidase M16 domain protein</fullName>
    </submittedName>
</protein>
<dbReference type="PANTHER" id="PTHR11851">
    <property type="entry name" value="METALLOPROTEASE"/>
    <property type="match status" value="1"/>
</dbReference>
<evidence type="ECO:0000313" key="6">
    <source>
        <dbReference type="EMBL" id="EDY17655.1"/>
    </source>
</evidence>
<evidence type="ECO:0000259" key="5">
    <source>
        <dbReference type="Pfam" id="PF05193"/>
    </source>
</evidence>
<gene>
    <name evidence="6" type="ORF">CfE428DRAFT_4694</name>
</gene>
<keyword evidence="7" id="KW-1185">Reference proteome</keyword>
<dbReference type="InParanoid" id="B4D704"/>
<organism evidence="6 7">
    <name type="scientific">Chthoniobacter flavus Ellin428</name>
    <dbReference type="NCBI Taxonomy" id="497964"/>
    <lineage>
        <taxon>Bacteria</taxon>
        <taxon>Pseudomonadati</taxon>
        <taxon>Verrucomicrobiota</taxon>
        <taxon>Spartobacteria</taxon>
        <taxon>Chthoniobacterales</taxon>
        <taxon>Chthoniobacteraceae</taxon>
        <taxon>Chthoniobacter</taxon>
    </lineage>
</organism>
<dbReference type="InterPro" id="IPR050361">
    <property type="entry name" value="MPP/UQCRC_Complex"/>
</dbReference>
<evidence type="ECO:0000259" key="4">
    <source>
        <dbReference type="Pfam" id="PF00675"/>
    </source>
</evidence>
<feature type="domain" description="Peptidase M16 N-terminal" evidence="4">
    <location>
        <begin position="15"/>
        <end position="162"/>
    </location>
</feature>
<dbReference type="GO" id="GO:0006508">
    <property type="term" value="P:proteolysis"/>
    <property type="evidence" value="ECO:0007669"/>
    <property type="project" value="InterPro"/>
</dbReference>
<dbReference type="STRING" id="497964.CfE428DRAFT_4694"/>
<dbReference type="eggNOG" id="COG0612">
    <property type="taxonomic scope" value="Bacteria"/>
</dbReference>
<comment type="cofactor">
    <cofactor evidence="1">
        <name>Zn(2+)</name>
        <dbReference type="ChEBI" id="CHEBI:29105"/>
    </cofactor>
</comment>
<dbReference type="Proteomes" id="UP000005824">
    <property type="component" value="Unassembled WGS sequence"/>
</dbReference>
<reference evidence="6 7" key="1">
    <citation type="journal article" date="2011" name="J. Bacteriol.">
        <title>Genome sequence of Chthoniobacter flavus Ellin428, an aerobic heterotrophic soil bacterium.</title>
        <authorList>
            <person name="Kant R."/>
            <person name="van Passel M.W."/>
            <person name="Palva A."/>
            <person name="Lucas S."/>
            <person name="Lapidus A."/>
            <person name="Glavina Del Rio T."/>
            <person name="Dalin E."/>
            <person name="Tice H."/>
            <person name="Bruce D."/>
            <person name="Goodwin L."/>
            <person name="Pitluck S."/>
            <person name="Larimer F.W."/>
            <person name="Land M.L."/>
            <person name="Hauser L."/>
            <person name="Sangwan P."/>
            <person name="de Vos W.M."/>
            <person name="Janssen P.H."/>
            <person name="Smidt H."/>
        </authorList>
    </citation>
    <scope>NUCLEOTIDE SEQUENCE [LARGE SCALE GENOMIC DNA]</scope>
    <source>
        <strain evidence="6 7">Ellin428</strain>
    </source>
</reference>
<dbReference type="InterPro" id="IPR011765">
    <property type="entry name" value="Pept_M16_N"/>
</dbReference>
<dbReference type="FunCoup" id="B4D704">
    <property type="interactions" value="7"/>
</dbReference>
<accession>B4D704</accession>
<dbReference type="EMBL" id="ABVL01000017">
    <property type="protein sequence ID" value="EDY17655.1"/>
    <property type="molecule type" value="Genomic_DNA"/>
</dbReference>
<proteinExistence type="inferred from homology"/>
<dbReference type="PROSITE" id="PS00143">
    <property type="entry name" value="INSULINASE"/>
    <property type="match status" value="1"/>
</dbReference>
<comment type="caution">
    <text evidence="6">The sequence shown here is derived from an EMBL/GenBank/DDBJ whole genome shotgun (WGS) entry which is preliminary data.</text>
</comment>
<evidence type="ECO:0000256" key="3">
    <source>
        <dbReference type="RuleBase" id="RU004447"/>
    </source>
</evidence>
<dbReference type="GO" id="GO:0004222">
    <property type="term" value="F:metalloendopeptidase activity"/>
    <property type="evidence" value="ECO:0007669"/>
    <property type="project" value="InterPro"/>
</dbReference>
<comment type="similarity">
    <text evidence="2 3">Belongs to the peptidase M16 family.</text>
</comment>
<evidence type="ECO:0000313" key="7">
    <source>
        <dbReference type="Proteomes" id="UP000005824"/>
    </source>
</evidence>
<dbReference type="Pfam" id="PF05193">
    <property type="entry name" value="Peptidase_M16_C"/>
    <property type="match status" value="1"/>
</dbReference>
<evidence type="ECO:0000256" key="1">
    <source>
        <dbReference type="ARBA" id="ARBA00001947"/>
    </source>
</evidence>
<feature type="domain" description="Peptidase M16 C-terminal" evidence="5">
    <location>
        <begin position="171"/>
        <end position="341"/>
    </location>
</feature>
<dbReference type="GO" id="GO:0046872">
    <property type="term" value="F:metal ion binding"/>
    <property type="evidence" value="ECO:0007669"/>
    <property type="project" value="InterPro"/>
</dbReference>
<dbReference type="Pfam" id="PF00675">
    <property type="entry name" value="Peptidase_M16"/>
    <property type="match status" value="1"/>
</dbReference>
<dbReference type="PANTHER" id="PTHR11851:SF49">
    <property type="entry name" value="MITOCHONDRIAL-PROCESSING PEPTIDASE SUBUNIT ALPHA"/>
    <property type="match status" value="1"/>
</dbReference>
<dbReference type="InterPro" id="IPR007863">
    <property type="entry name" value="Peptidase_M16_C"/>
</dbReference>
<dbReference type="AlphaFoldDB" id="B4D704"/>
<dbReference type="Gene3D" id="3.30.830.10">
    <property type="entry name" value="Metalloenzyme, LuxS/M16 peptidase-like"/>
    <property type="match status" value="2"/>
</dbReference>
<dbReference type="SUPFAM" id="SSF63411">
    <property type="entry name" value="LuxS/MPP-like metallohydrolase"/>
    <property type="match status" value="2"/>
</dbReference>
<evidence type="ECO:0000256" key="2">
    <source>
        <dbReference type="ARBA" id="ARBA00007261"/>
    </source>
</evidence>
<dbReference type="InterPro" id="IPR011249">
    <property type="entry name" value="Metalloenz_LuxS/M16"/>
</dbReference>
<name>B4D704_9BACT</name>
<sequence>MDSPYRLSRLPNGVRIASVEMPWMRSVSIGVWAGVGGRHESAEMSGISHFMEHLLFKGTKKRTAKRITESVEGLGGYLNAFTTEDHTCYYAKAAAPHLPELCDVLGDMYLDSQFAPGEIEREREVIREEILMYRDHPAQHAQELLTATMWPEHPLGRPLTGTVETIGRMKRPHFLGFHDQHYTGSTTIITVAGPVYHERVVELLTPIFERLPKGRTPRFTRTRPKDGAAKVSLYTQDTEQTHLAMGFHAFGRTDERRYALKLLSVILGENMSSRLFQKLRERHGFCYSVQTSMVTLAETGAIQVYAGLDAANLEKAVRMILKELENICHKAPSRTELKKAQDYTIGQTFMGLESTSNQIMWMGESILGYGKVLDPGDVERKILSVTPQDIQRVACHCLNRVRLGVAVVGPLKNQEKIADWLRQ</sequence>
<dbReference type="InterPro" id="IPR001431">
    <property type="entry name" value="Pept_M16_Zn_BS"/>
</dbReference>